<dbReference type="AlphaFoldDB" id="A0A7G9YZC1"/>
<sequence>MKNIIYREIIKGCEMKLRLPGGNTMQDKKIKDNYSFKEMEFHLHGMKMLLALVDRDKLKELDVMEEQFKRLRQIPDMFNKHLAERGWIAYETMNSDIMTKAVQLAEEGKLEDAESILVGYYNEKNLRFMISRLTGIEEFQPRARLIYKALDDYLAERYHACVPVVLMMIDGFANDIEQKGFFATNIDLTVWDTIAAHDSGLNTLTTIFGRSRKKTRIEEINIPYRNGILHGRDLGYDNRKVAAKTWGALVALGDWARAVKNGRNGDKMEFVPPTLMESFLSLRDSLVQYQKVGNDKKIIDDWKPREIFINDDVPKNGDIEAYDTGSPERTLNEFFIYLSRGNYGKMAQLITKIVPSTDSIGMFAGRIRKIFEGKKLIDYRFIKIQDKAAAISEIDVELTFEKDGDRSVHERTFRLIFQDEDCKPRVRNQNEGNWKILMNDGDLEFFL</sequence>
<name>A0A7G9YZC1_9EURY</name>
<dbReference type="EMBL" id="MT631539">
    <property type="protein sequence ID" value="QNO53355.1"/>
    <property type="molecule type" value="Genomic_DNA"/>
</dbReference>
<evidence type="ECO:0000313" key="1">
    <source>
        <dbReference type="EMBL" id="QNO53355.1"/>
    </source>
</evidence>
<reference evidence="1" key="1">
    <citation type="submission" date="2020-06" db="EMBL/GenBank/DDBJ databases">
        <title>Unique genomic features of the anaerobic methanotrophic archaea.</title>
        <authorList>
            <person name="Chadwick G.L."/>
            <person name="Skennerton C.T."/>
            <person name="Laso-Perez R."/>
            <person name="Leu A.O."/>
            <person name="Speth D.R."/>
            <person name="Yu H."/>
            <person name="Morgan-Lang C."/>
            <person name="Hatzenpichler R."/>
            <person name="Goudeau D."/>
            <person name="Malmstrom R."/>
            <person name="Brazelton W.J."/>
            <person name="Woyke T."/>
            <person name="Hallam S.J."/>
            <person name="Tyson G.W."/>
            <person name="Wegener G."/>
            <person name="Boetius A."/>
            <person name="Orphan V."/>
        </authorList>
    </citation>
    <scope>NUCLEOTIDE SEQUENCE</scope>
</reference>
<organism evidence="1">
    <name type="scientific">Candidatus Methanophagaceae archaeon ANME-1 ERB6</name>
    <dbReference type="NCBI Taxonomy" id="2759912"/>
    <lineage>
        <taxon>Archaea</taxon>
        <taxon>Methanobacteriati</taxon>
        <taxon>Methanobacteriota</taxon>
        <taxon>Stenosarchaea group</taxon>
        <taxon>Methanomicrobia</taxon>
        <taxon>Candidatus Methanophagales</taxon>
        <taxon>Candidatus Methanophagaceae</taxon>
    </lineage>
</organism>
<proteinExistence type="predicted"/>
<accession>A0A7G9YZC1</accession>
<protein>
    <submittedName>
        <fullName evidence="1">Uncharacterized protein</fullName>
    </submittedName>
</protein>
<gene>
    <name evidence="1" type="ORF">KFLEFLPM_00008</name>
</gene>